<sequence length="233" mass="26308">MASAISFGESNSGLQAGIIDCNVTTQFCNEEFKQWQDNQSSRLWIRGDPGKGKTMLLCSIIDELTRLIGDNSNISFFFCKATDVRINNAIAVLRGLIYSLVEKQPSLLSYVRSRYDQAGKTLFEDINARNALSKIFTDILKDPALRNTYFVIDALDECTTDLPFLLDLLVQESSAHSRVKWIVSSRIWPDIEERLNIAPRAAPISLELNKASVSDAVRKFIRYKVHQLAEVKK</sequence>
<protein>
    <recommendedName>
        <fullName evidence="2">NACHT domain-containing protein</fullName>
    </recommendedName>
</protein>
<dbReference type="InterPro" id="IPR027417">
    <property type="entry name" value="P-loop_NTPase"/>
</dbReference>
<feature type="domain" description="NACHT" evidence="2">
    <location>
        <begin position="41"/>
        <end position="186"/>
    </location>
</feature>
<dbReference type="AlphaFoldDB" id="A0AAD6CCP9"/>
<dbReference type="SUPFAM" id="SSF52540">
    <property type="entry name" value="P-loop containing nucleoside triphosphate hydrolases"/>
    <property type="match status" value="1"/>
</dbReference>
<dbReference type="Proteomes" id="UP001213681">
    <property type="component" value="Unassembled WGS sequence"/>
</dbReference>
<evidence type="ECO:0000256" key="1">
    <source>
        <dbReference type="ARBA" id="ARBA00022737"/>
    </source>
</evidence>
<dbReference type="GeneID" id="81594765"/>
<dbReference type="FunFam" id="3.40.50.300:FF:001638">
    <property type="entry name" value="NACHT and WD40 domain protein"/>
    <property type="match status" value="1"/>
</dbReference>
<dbReference type="InterPro" id="IPR007111">
    <property type="entry name" value="NACHT_NTPase"/>
</dbReference>
<gene>
    <name evidence="3" type="ORF">N7458_001139</name>
</gene>
<proteinExistence type="predicted"/>
<dbReference type="PANTHER" id="PTHR10039:SF14">
    <property type="entry name" value="NACHT DOMAIN-CONTAINING PROTEIN"/>
    <property type="match status" value="1"/>
</dbReference>
<evidence type="ECO:0000313" key="3">
    <source>
        <dbReference type="EMBL" id="KAJ5459587.1"/>
    </source>
</evidence>
<dbReference type="InterPro" id="IPR056884">
    <property type="entry name" value="NPHP3-like_N"/>
</dbReference>
<comment type="caution">
    <text evidence="3">The sequence shown here is derived from an EMBL/GenBank/DDBJ whole genome shotgun (WGS) entry which is preliminary data.</text>
</comment>
<keyword evidence="1" id="KW-0677">Repeat</keyword>
<dbReference type="PANTHER" id="PTHR10039">
    <property type="entry name" value="AMELOGENIN"/>
    <property type="match status" value="1"/>
</dbReference>
<dbReference type="PROSITE" id="PS50837">
    <property type="entry name" value="NACHT"/>
    <property type="match status" value="1"/>
</dbReference>
<reference evidence="3" key="1">
    <citation type="submission" date="2022-12" db="EMBL/GenBank/DDBJ databases">
        <authorList>
            <person name="Petersen C."/>
        </authorList>
    </citation>
    <scope>NUCLEOTIDE SEQUENCE</scope>
    <source>
        <strain evidence="3">IBT 16125</strain>
    </source>
</reference>
<evidence type="ECO:0000313" key="4">
    <source>
        <dbReference type="Proteomes" id="UP001213681"/>
    </source>
</evidence>
<name>A0AAD6CCP9_9EURO</name>
<dbReference type="Pfam" id="PF24883">
    <property type="entry name" value="NPHP3_N"/>
    <property type="match status" value="1"/>
</dbReference>
<dbReference type="RefSeq" id="XP_056768629.1">
    <property type="nucleotide sequence ID" value="XM_056904522.1"/>
</dbReference>
<accession>A0AAD6CCP9</accession>
<dbReference type="Gene3D" id="3.40.50.300">
    <property type="entry name" value="P-loop containing nucleotide triphosphate hydrolases"/>
    <property type="match status" value="1"/>
</dbReference>
<keyword evidence="4" id="KW-1185">Reference proteome</keyword>
<dbReference type="EMBL" id="JAPVEA010000002">
    <property type="protein sequence ID" value="KAJ5459587.1"/>
    <property type="molecule type" value="Genomic_DNA"/>
</dbReference>
<evidence type="ECO:0000259" key="2">
    <source>
        <dbReference type="PROSITE" id="PS50837"/>
    </source>
</evidence>
<reference evidence="3" key="2">
    <citation type="journal article" date="2023" name="IMA Fungus">
        <title>Comparative genomic study of the Penicillium genus elucidates a diverse pangenome and 15 lateral gene transfer events.</title>
        <authorList>
            <person name="Petersen C."/>
            <person name="Sorensen T."/>
            <person name="Nielsen M.R."/>
            <person name="Sondergaard T.E."/>
            <person name="Sorensen J.L."/>
            <person name="Fitzpatrick D.A."/>
            <person name="Frisvad J.C."/>
            <person name="Nielsen K.L."/>
        </authorList>
    </citation>
    <scope>NUCLEOTIDE SEQUENCE</scope>
    <source>
        <strain evidence="3">IBT 16125</strain>
    </source>
</reference>
<organism evidence="3 4">
    <name type="scientific">Penicillium daleae</name>
    <dbReference type="NCBI Taxonomy" id="63821"/>
    <lineage>
        <taxon>Eukaryota</taxon>
        <taxon>Fungi</taxon>
        <taxon>Dikarya</taxon>
        <taxon>Ascomycota</taxon>
        <taxon>Pezizomycotina</taxon>
        <taxon>Eurotiomycetes</taxon>
        <taxon>Eurotiomycetidae</taxon>
        <taxon>Eurotiales</taxon>
        <taxon>Aspergillaceae</taxon>
        <taxon>Penicillium</taxon>
    </lineage>
</organism>